<feature type="compositionally biased region" description="Polar residues" evidence="6">
    <location>
        <begin position="516"/>
        <end position="526"/>
    </location>
</feature>
<feature type="chain" id="PRO_5009362769" description="1,3-beta-glucanosyltransferase" evidence="5">
    <location>
        <begin position="21"/>
        <end position="589"/>
    </location>
</feature>
<keyword evidence="5 8" id="KW-0808">Transferase</keyword>
<comment type="subcellular location">
    <subcellularLocation>
        <location evidence="1 5">Cell membrane</location>
        <topology evidence="1 5">Lipid-anchor</topology>
        <topology evidence="1 5">GPI-anchor</topology>
    </subcellularLocation>
</comment>
<dbReference type="Pfam" id="PF03198">
    <property type="entry name" value="Glyco_hydro_72"/>
    <property type="match status" value="1"/>
</dbReference>
<accession>A0A1E1LYS1</accession>
<dbReference type="PANTHER" id="PTHR31468">
    <property type="entry name" value="1,3-BETA-GLUCANOSYLTRANSFERASE GAS1"/>
    <property type="match status" value="1"/>
</dbReference>
<dbReference type="SUPFAM" id="SSF51445">
    <property type="entry name" value="(Trans)glycosidases"/>
    <property type="match status" value="1"/>
</dbReference>
<dbReference type="EC" id="2.4.1.-" evidence="5"/>
<feature type="compositionally biased region" description="Low complexity" evidence="6">
    <location>
        <begin position="527"/>
        <end position="541"/>
    </location>
</feature>
<feature type="region of interest" description="Disordered" evidence="6">
    <location>
        <begin position="516"/>
        <end position="541"/>
    </location>
</feature>
<evidence type="ECO:0000313" key="8">
    <source>
        <dbReference type="EMBL" id="CZT42024.1"/>
    </source>
</evidence>
<dbReference type="GO" id="GO:0005886">
    <property type="term" value="C:plasma membrane"/>
    <property type="evidence" value="ECO:0007669"/>
    <property type="project" value="UniProtKB-SubCell"/>
</dbReference>
<keyword evidence="3 5" id="KW-0732">Signal</keyword>
<proteinExistence type="inferred from homology"/>
<keyword evidence="5" id="KW-0449">Lipoprotein</keyword>
<dbReference type="GO" id="GO:0098552">
    <property type="term" value="C:side of membrane"/>
    <property type="evidence" value="ECO:0007669"/>
    <property type="project" value="UniProtKB-KW"/>
</dbReference>
<dbReference type="InterPro" id="IPR017853">
    <property type="entry name" value="GH"/>
</dbReference>
<name>A0A1E1LYS1_RHYSE</name>
<keyword evidence="5 7" id="KW-0472">Membrane</keyword>
<dbReference type="AlphaFoldDB" id="A0A1E1LYS1"/>
<protein>
    <recommendedName>
        <fullName evidence="5">1,3-beta-glucanosyltransferase</fullName>
        <ecNumber evidence="5">2.4.1.-</ecNumber>
    </recommendedName>
</protein>
<evidence type="ECO:0000256" key="2">
    <source>
        <dbReference type="ARBA" id="ARBA00007528"/>
    </source>
</evidence>
<dbReference type="GO" id="GO:0031505">
    <property type="term" value="P:fungal-type cell wall organization"/>
    <property type="evidence" value="ECO:0007669"/>
    <property type="project" value="TreeGrafter"/>
</dbReference>
<evidence type="ECO:0000256" key="4">
    <source>
        <dbReference type="ARBA" id="ARBA00023180"/>
    </source>
</evidence>
<feature type="signal peptide" evidence="5">
    <location>
        <begin position="1"/>
        <end position="20"/>
    </location>
</feature>
<dbReference type="GO" id="GO:0042124">
    <property type="term" value="F:1,3-beta-glucanosyltransferase activity"/>
    <property type="evidence" value="ECO:0007669"/>
    <property type="project" value="TreeGrafter"/>
</dbReference>
<evidence type="ECO:0000256" key="7">
    <source>
        <dbReference type="SAM" id="Phobius"/>
    </source>
</evidence>
<evidence type="ECO:0000256" key="1">
    <source>
        <dbReference type="ARBA" id="ARBA00004609"/>
    </source>
</evidence>
<comment type="function">
    <text evidence="5">Splits internally a 1,3-beta-glucan molecule and transfers the newly generated reducing end (the donor) to the non-reducing end of another 1,3-beta-glucan molecule (the acceptor) forming a 1,3-beta linkage, resulting in the elongation of 1,3-beta-glucan chains in the cell wall.</text>
</comment>
<dbReference type="EMBL" id="FJVC01000070">
    <property type="protein sequence ID" value="CZT42024.1"/>
    <property type="molecule type" value="Genomic_DNA"/>
</dbReference>
<dbReference type="Proteomes" id="UP000177625">
    <property type="component" value="Unassembled WGS sequence"/>
</dbReference>
<sequence length="589" mass="62738">MFKLILSIALLACLTLQASALPTITVKGSKFFADGKQFFLKGVAYQGTPDDPLVDTRQCQLDAKLMSSIGTNSIRVYHVDPFVSHDGCMSAFNDAGIYIWLDLDTFTTQIIQATPTWTKEQFGSFAKVMDAFHQYDNLGGFWIGNEIITSLGGSNAAPFIKAAVADIKAYENLKGYRAIPVGYSAADIAELRPMLQNYLACGSPESAIDFFGLNSYEWCGTATYETSGYGRLQAMALNYSLPIFFSETGCNVGGDRTFNDQRAIFGSEMIDTWSGSIIYEWVQETNDYGLVDYPNGQIYSGAPREIQPDFDNLKNVWKDTNPVGVEAGSYTPKFSLPTCPSATGGWTVDGDVPLPRLGSEVVKAVADGAQHGTQPSTPRPTPTSLSSIMVSTGMPTAPLFSACNPTADCSASDMTLGVWSSPVSVSVSQVTIPQVISQVTVSQVVSQVTLTQFSESSGVAVTPSALVPLSSGVELISPAGSISSSIDPKPTNKSGMFLPSHLFWCKYLPVDTTSESTPSLPPFSTHTPPGTGTAAPAATTTSSQSAGTALRAFNPGEWIKKNANPGVKSGLVVSIFLILGFLFISAAFL</sequence>
<evidence type="ECO:0000256" key="5">
    <source>
        <dbReference type="RuleBase" id="RU361209"/>
    </source>
</evidence>
<keyword evidence="4" id="KW-0325">Glycoprotein</keyword>
<evidence type="ECO:0000256" key="6">
    <source>
        <dbReference type="SAM" id="MobiDB-lite"/>
    </source>
</evidence>
<keyword evidence="9" id="KW-1185">Reference proteome</keyword>
<feature type="transmembrane region" description="Helical" evidence="7">
    <location>
        <begin position="570"/>
        <end position="588"/>
    </location>
</feature>
<organism evidence="8 9">
    <name type="scientific">Rhynchosporium secalis</name>
    <name type="common">Barley scald fungus</name>
    <dbReference type="NCBI Taxonomy" id="38038"/>
    <lineage>
        <taxon>Eukaryota</taxon>
        <taxon>Fungi</taxon>
        <taxon>Dikarya</taxon>
        <taxon>Ascomycota</taxon>
        <taxon>Pezizomycotina</taxon>
        <taxon>Leotiomycetes</taxon>
        <taxon>Helotiales</taxon>
        <taxon>Ploettnerulaceae</taxon>
        <taxon>Rhynchosporium</taxon>
    </lineage>
</organism>
<dbReference type="GO" id="GO:0071970">
    <property type="term" value="P:fungal-type cell wall (1-&gt;3)-beta-D-glucan biosynthetic process"/>
    <property type="evidence" value="ECO:0007669"/>
    <property type="project" value="TreeGrafter"/>
</dbReference>
<evidence type="ECO:0000256" key="3">
    <source>
        <dbReference type="ARBA" id="ARBA00022729"/>
    </source>
</evidence>
<gene>
    <name evidence="8" type="ORF">RSE6_01852</name>
</gene>
<dbReference type="InterPro" id="IPR004886">
    <property type="entry name" value="Glucanosyltransferase"/>
</dbReference>
<comment type="similarity">
    <text evidence="2 5">Belongs to the glycosyl hydrolase 72 family.</text>
</comment>
<keyword evidence="7" id="KW-1133">Transmembrane helix</keyword>
<keyword evidence="7" id="KW-0812">Transmembrane</keyword>
<evidence type="ECO:0000313" key="9">
    <source>
        <dbReference type="Proteomes" id="UP000177625"/>
    </source>
</evidence>
<dbReference type="PANTHER" id="PTHR31468:SF8">
    <property type="entry name" value="1,3-BETA-GLUCANOSYLTRANSFERASE GAS2"/>
    <property type="match status" value="1"/>
</dbReference>
<reference evidence="9" key="1">
    <citation type="submission" date="2016-03" db="EMBL/GenBank/DDBJ databases">
        <authorList>
            <person name="Guldener U."/>
        </authorList>
    </citation>
    <scope>NUCLEOTIDE SEQUENCE [LARGE SCALE GENOMIC DNA]</scope>
</reference>
<keyword evidence="5" id="KW-0336">GPI-anchor</keyword>
<dbReference type="Gene3D" id="3.20.20.80">
    <property type="entry name" value="Glycosidases"/>
    <property type="match status" value="1"/>
</dbReference>